<evidence type="ECO:0000256" key="6">
    <source>
        <dbReference type="PIRSR" id="PIRSR028973-1"/>
    </source>
</evidence>
<comment type="subcellular location">
    <subcellularLocation>
        <location evidence="5">Nucleus</location>
    </subcellularLocation>
</comment>
<dbReference type="PANTHER" id="PTHR12978:SF0">
    <property type="entry name" value="M7GPPPX DIPHOSPHATASE"/>
    <property type="match status" value="1"/>
</dbReference>
<name>A0ABD2PM00_9PLAT</name>
<organism evidence="8 9">
    <name type="scientific">Cichlidogyrus casuarinus</name>
    <dbReference type="NCBI Taxonomy" id="1844966"/>
    <lineage>
        <taxon>Eukaryota</taxon>
        <taxon>Metazoa</taxon>
        <taxon>Spiralia</taxon>
        <taxon>Lophotrochozoa</taxon>
        <taxon>Platyhelminthes</taxon>
        <taxon>Monogenea</taxon>
        <taxon>Monopisthocotylea</taxon>
        <taxon>Dactylogyridea</taxon>
        <taxon>Ancyrocephalidae</taxon>
        <taxon>Cichlidogyrus</taxon>
    </lineage>
</organism>
<dbReference type="GO" id="GO:0000340">
    <property type="term" value="F:RNA 7-methylguanosine cap binding"/>
    <property type="evidence" value="ECO:0007669"/>
    <property type="project" value="UniProtKB-UniRule"/>
</dbReference>
<keyword evidence="5" id="KW-0507">mRNA processing</keyword>
<sequence>MNDSEGVGSTPRPPSKRPHSPEPSSTTNGKKPALEDLSLKFNPKLLKFVKVLKNDAKIKSLVLHCSLEDKDAIVIVNKTPFPEEREQLVSAGLTDQEEADTFQAESLQSNDVYNTLLVQAGLEKLNHINMTVIYPAQENHFKRYISSGRQMIHESPSDFQQVTVPFLNKSPKDLAWVDNILEGRAEIDRVILQKDEYTLVLDYRWNLKHLNEMHALGLVKDPALWCLRELRGSHVAMLEEMLDCGRRALAQKFSDQGLLERDVVAYFHYPPTFYRLHMHFVHVNCPDDATTRAGRAHLADEVIRNLKMDSLYYAERTMTIFLGTQSPMLQALVSAQQAPSAHGDSAS</sequence>
<dbReference type="GO" id="GO:0006397">
    <property type="term" value="P:mRNA processing"/>
    <property type="evidence" value="ECO:0007669"/>
    <property type="project" value="UniProtKB-KW"/>
</dbReference>
<evidence type="ECO:0000256" key="4">
    <source>
        <dbReference type="ARBA" id="ARBA00048222"/>
    </source>
</evidence>
<dbReference type="Gene3D" id="3.30.200.40">
    <property type="entry name" value="Scavenger mRNA decapping enzyme, N-terminal domain"/>
    <property type="match status" value="1"/>
</dbReference>
<dbReference type="AlphaFoldDB" id="A0ABD2PM00"/>
<dbReference type="PANTHER" id="PTHR12978">
    <property type="entry name" value="HISTIDINE TRIAD HIT PROTEIN MEMBER"/>
    <property type="match status" value="1"/>
</dbReference>
<dbReference type="Pfam" id="PF11969">
    <property type="entry name" value="DcpS_C"/>
    <property type="match status" value="1"/>
</dbReference>
<dbReference type="GO" id="GO:0005634">
    <property type="term" value="C:nucleus"/>
    <property type="evidence" value="ECO:0007669"/>
    <property type="project" value="UniProtKB-SubCell"/>
</dbReference>
<accession>A0ABD2PM00</accession>
<dbReference type="InterPro" id="IPR011145">
    <property type="entry name" value="Scavenger_mRNA_decap_enz_N"/>
</dbReference>
<comment type="function">
    <text evidence="5">Decapping scavenger enzyme that catalyzes the cleavage of a residual cap structure following the degradation of mRNAs by the 3'-&gt;5' exosome-mediated mRNA decay pathway.</text>
</comment>
<dbReference type="InterPro" id="IPR036265">
    <property type="entry name" value="HIT-like_sf"/>
</dbReference>
<dbReference type="PIRSF" id="PIRSF028973">
    <property type="entry name" value="Scavenger_mRNA_decap_enz"/>
    <property type="match status" value="1"/>
</dbReference>
<evidence type="ECO:0000256" key="3">
    <source>
        <dbReference type="ARBA" id="ARBA00015636"/>
    </source>
</evidence>
<evidence type="ECO:0000256" key="5">
    <source>
        <dbReference type="PIRNR" id="PIRNR028973"/>
    </source>
</evidence>
<dbReference type="EC" id="3.6.1.59" evidence="2 5"/>
<dbReference type="EMBL" id="JBJKFK010005105">
    <property type="protein sequence ID" value="KAL3308519.1"/>
    <property type="molecule type" value="Genomic_DNA"/>
</dbReference>
<keyword evidence="5" id="KW-0539">Nucleus</keyword>
<keyword evidence="9" id="KW-1185">Reference proteome</keyword>
<protein>
    <recommendedName>
        <fullName evidence="3 5">m7GpppX diphosphatase</fullName>
        <ecNumber evidence="2 5">3.6.1.59</ecNumber>
    </recommendedName>
</protein>
<keyword evidence="5" id="KW-0378">Hydrolase</keyword>
<dbReference type="GO" id="GO:0000290">
    <property type="term" value="P:deadenylation-dependent decapping of nuclear-transcribed mRNA"/>
    <property type="evidence" value="ECO:0007669"/>
    <property type="project" value="UniProtKB-UniRule"/>
</dbReference>
<proteinExistence type="inferred from homology"/>
<evidence type="ECO:0000256" key="7">
    <source>
        <dbReference type="SAM" id="MobiDB-lite"/>
    </source>
</evidence>
<dbReference type="Pfam" id="PF05652">
    <property type="entry name" value="DcpS"/>
    <property type="match status" value="1"/>
</dbReference>
<evidence type="ECO:0000313" key="9">
    <source>
        <dbReference type="Proteomes" id="UP001626550"/>
    </source>
</evidence>
<dbReference type="Gene3D" id="3.30.428.10">
    <property type="entry name" value="HIT-like"/>
    <property type="match status" value="1"/>
</dbReference>
<feature type="active site" description="Nucleophile" evidence="6">
    <location>
        <position position="277"/>
    </location>
</feature>
<evidence type="ECO:0000256" key="2">
    <source>
        <dbReference type="ARBA" id="ARBA00012520"/>
    </source>
</evidence>
<comment type="catalytic activity">
    <reaction evidence="4 5">
        <text>a 5'-end (N(7)-methyl 5'-triphosphoguanosine)-ribonucleoside in mRNA + H2O = N(7)-methyl-GMP + a 5'-end diphospho-ribonucleoside in mRNA + 2 H(+)</text>
        <dbReference type="Rhea" id="RHEA:65388"/>
        <dbReference type="Rhea" id="RHEA-COMP:17165"/>
        <dbReference type="Rhea" id="RHEA-COMP:17167"/>
        <dbReference type="ChEBI" id="CHEBI:15377"/>
        <dbReference type="ChEBI" id="CHEBI:15378"/>
        <dbReference type="ChEBI" id="CHEBI:58285"/>
        <dbReference type="ChEBI" id="CHEBI:156461"/>
        <dbReference type="ChEBI" id="CHEBI:167616"/>
        <dbReference type="EC" id="3.6.1.59"/>
    </reaction>
</comment>
<evidence type="ECO:0000256" key="1">
    <source>
        <dbReference type="ARBA" id="ARBA00010208"/>
    </source>
</evidence>
<comment type="similarity">
    <text evidence="1 5">Belongs to the HIT family.</text>
</comment>
<dbReference type="Proteomes" id="UP001626550">
    <property type="component" value="Unassembled WGS sequence"/>
</dbReference>
<dbReference type="GO" id="GO:0140932">
    <property type="term" value="F:5'-(N(7)-methyl 5'-triphosphoguanosine)-[mRNA] diphosphatase activity"/>
    <property type="evidence" value="ECO:0007669"/>
    <property type="project" value="UniProtKB-EC"/>
</dbReference>
<dbReference type="InterPro" id="IPR008594">
    <property type="entry name" value="DcpS/DCS2"/>
</dbReference>
<dbReference type="SUPFAM" id="SSF102860">
    <property type="entry name" value="mRNA decapping enzyme DcpS N-terminal domain"/>
    <property type="match status" value="1"/>
</dbReference>
<evidence type="ECO:0000313" key="8">
    <source>
        <dbReference type="EMBL" id="KAL3308519.1"/>
    </source>
</evidence>
<feature type="region of interest" description="Disordered" evidence="7">
    <location>
        <begin position="1"/>
        <end position="34"/>
    </location>
</feature>
<gene>
    <name evidence="8" type="ORF">Ciccas_012950</name>
</gene>
<comment type="caution">
    <text evidence="8">The sequence shown here is derived from an EMBL/GenBank/DDBJ whole genome shotgun (WGS) entry which is preliminary data.</text>
</comment>
<dbReference type="SUPFAM" id="SSF54197">
    <property type="entry name" value="HIT-like"/>
    <property type="match status" value="1"/>
</dbReference>
<reference evidence="8 9" key="1">
    <citation type="submission" date="2024-11" db="EMBL/GenBank/DDBJ databases">
        <title>Adaptive evolution of stress response genes in parasites aligns with host niche diversity.</title>
        <authorList>
            <person name="Hahn C."/>
            <person name="Resl P."/>
        </authorList>
    </citation>
    <scope>NUCLEOTIDE SEQUENCE [LARGE SCALE GENOMIC DNA]</scope>
    <source>
        <strain evidence="8">EGGRZ-B1_66</strain>
        <tissue evidence="8">Body</tissue>
    </source>
</reference>